<dbReference type="EMBL" id="CAKOGP040001668">
    <property type="protein sequence ID" value="CAJ1946401.1"/>
    <property type="molecule type" value="Genomic_DNA"/>
</dbReference>
<gene>
    <name evidence="3" type="ORF">CYCCA115_LOCUS10545</name>
</gene>
<evidence type="ECO:0000259" key="2">
    <source>
        <dbReference type="Pfam" id="PF20710"/>
    </source>
</evidence>
<evidence type="ECO:0000313" key="3">
    <source>
        <dbReference type="EMBL" id="CAJ1946401.1"/>
    </source>
</evidence>
<feature type="domain" description="DUF6824" evidence="2">
    <location>
        <begin position="77"/>
        <end position="158"/>
    </location>
</feature>
<evidence type="ECO:0000256" key="1">
    <source>
        <dbReference type="SAM" id="MobiDB-lite"/>
    </source>
</evidence>
<accession>A0AAD2CY34</accession>
<comment type="caution">
    <text evidence="3">The sequence shown here is derived from an EMBL/GenBank/DDBJ whole genome shotgun (WGS) entry which is preliminary data.</text>
</comment>
<feature type="region of interest" description="Disordered" evidence="1">
    <location>
        <begin position="283"/>
        <end position="315"/>
    </location>
</feature>
<evidence type="ECO:0000313" key="4">
    <source>
        <dbReference type="Proteomes" id="UP001295423"/>
    </source>
</evidence>
<dbReference type="Pfam" id="PF20710">
    <property type="entry name" value="DUF6824"/>
    <property type="match status" value="1"/>
</dbReference>
<organism evidence="3 4">
    <name type="scientific">Cylindrotheca closterium</name>
    <dbReference type="NCBI Taxonomy" id="2856"/>
    <lineage>
        <taxon>Eukaryota</taxon>
        <taxon>Sar</taxon>
        <taxon>Stramenopiles</taxon>
        <taxon>Ochrophyta</taxon>
        <taxon>Bacillariophyta</taxon>
        <taxon>Bacillariophyceae</taxon>
        <taxon>Bacillariophycidae</taxon>
        <taxon>Bacillariales</taxon>
        <taxon>Bacillariaceae</taxon>
        <taxon>Cylindrotheca</taxon>
    </lineage>
</organism>
<dbReference type="InterPro" id="IPR049227">
    <property type="entry name" value="DUF6824"/>
</dbReference>
<protein>
    <recommendedName>
        <fullName evidence="2">DUF6824 domain-containing protein</fullName>
    </recommendedName>
</protein>
<feature type="region of interest" description="Disordered" evidence="1">
    <location>
        <begin position="1"/>
        <end position="75"/>
    </location>
</feature>
<feature type="compositionally biased region" description="Polar residues" evidence="1">
    <location>
        <begin position="26"/>
        <end position="36"/>
    </location>
</feature>
<feature type="compositionally biased region" description="Polar residues" evidence="1">
    <location>
        <begin position="298"/>
        <end position="308"/>
    </location>
</feature>
<sequence length="315" mass="35466">MEGLQSARNEDIDSGYQCGEEGGSIPQHQTPSSNIGSDKGQQQQGGKKRDHKSSSRELDSVRNQGAAKGTTELRDDDIAFGRGHFSQNHEGNIRMRKIVEKYKIQYQNLRRPLKRELLQIVYREITENGARFLRRNEENKWEVAGKSNALKKVNQTLQSKKRVDSPSLFLSEPTSRVMPRSIVAPHSLESSLRPRSNLMSMPQHPTIPRNLLLGAQDLGQGIGHGMFLCDPAGFVPQPYALSSQIDYHLLQQERNRQQQLRLHCAISLLQQTRAATNAVSCQLASQRVPTRQADKQPITRSDTQGGKEQTTKKRP</sequence>
<dbReference type="Proteomes" id="UP001295423">
    <property type="component" value="Unassembled WGS sequence"/>
</dbReference>
<keyword evidence="4" id="KW-1185">Reference proteome</keyword>
<name>A0AAD2CY34_9STRA</name>
<dbReference type="AlphaFoldDB" id="A0AAD2CY34"/>
<reference evidence="3" key="1">
    <citation type="submission" date="2023-08" db="EMBL/GenBank/DDBJ databases">
        <authorList>
            <person name="Audoor S."/>
            <person name="Bilcke G."/>
        </authorList>
    </citation>
    <scope>NUCLEOTIDE SEQUENCE</scope>
</reference>
<proteinExistence type="predicted"/>